<accession>A0AA36FX11</accession>
<dbReference type="Proteomes" id="UP001177023">
    <property type="component" value="Unassembled WGS sequence"/>
</dbReference>
<evidence type="ECO:0000259" key="1">
    <source>
        <dbReference type="Pfam" id="PF07287"/>
    </source>
</evidence>
<proteinExistence type="predicted"/>
<name>A0AA36FX11_9BILA</name>
<dbReference type="AlphaFoldDB" id="A0AA36FX11"/>
<feature type="domain" description="DUF4387" evidence="2">
    <location>
        <begin position="455"/>
        <end position="515"/>
    </location>
</feature>
<dbReference type="Pfam" id="PF07287">
    <property type="entry name" value="AtuA"/>
    <property type="match status" value="1"/>
</dbReference>
<sequence>MTMNNNVKVLVPTGVIGSGLRLDIFERALLERPDVIAMDAGSTDSGPYYLGTGKTKSTNAVLKAELLALMKARADLGVPLIIGSCGTCGSNAGVDLMRNLCLEVAAELQQKVKIAAIYSEQSAATVIQALEDGRVVPLNPVRSIDPALIERCSHIVAAMGVEPFLHALEQGADIVLAGRATDTAVLACLPIFRGAPWGAAWHAGKILECGALCTTTPTEAMVMAEIDQQGFTLTAIGENARATPRSVMAHMLYENSNPHMLVEPGGVLNVEAATYTAISENSVRVEGSVWVPSEHYTVKLEGAAATGYQSVVLSVVRGSKYITRFDEWLAYMDDIMRKRIEKILSIVPSDYDLQFRAIGKNSALGDLENQLGQPVEIGVLAIVTTPEASRTQDIIALLNPYMLHLPLQDDKDLPTHAFPLSPASMDRGMAYEFVLNHVIVVADPLAPFRFDFTTQLSAEPLLAEEAVARMLHGDPHQVKVFRVQALNVVKITLPRPITQGALHDRDMHGAQWGHVLTEVLARAGV</sequence>
<evidence type="ECO:0000313" key="4">
    <source>
        <dbReference type="Proteomes" id="UP001177023"/>
    </source>
</evidence>
<dbReference type="EMBL" id="CATQJA010002532">
    <property type="protein sequence ID" value="CAJ0571077.1"/>
    <property type="molecule type" value="Genomic_DNA"/>
</dbReference>
<protein>
    <recommendedName>
        <fullName evidence="5">DUF1446 domain-containing protein</fullName>
    </recommendedName>
</protein>
<evidence type="ECO:0000259" key="2">
    <source>
        <dbReference type="Pfam" id="PF14330"/>
    </source>
</evidence>
<gene>
    <name evidence="3" type="ORF">MSPICULIGERA_LOCUS9501</name>
</gene>
<organism evidence="3 4">
    <name type="scientific">Mesorhabditis spiculigera</name>
    <dbReference type="NCBI Taxonomy" id="96644"/>
    <lineage>
        <taxon>Eukaryota</taxon>
        <taxon>Metazoa</taxon>
        <taxon>Ecdysozoa</taxon>
        <taxon>Nematoda</taxon>
        <taxon>Chromadorea</taxon>
        <taxon>Rhabditida</taxon>
        <taxon>Rhabditina</taxon>
        <taxon>Rhabditomorpha</taxon>
        <taxon>Rhabditoidea</taxon>
        <taxon>Rhabditidae</taxon>
        <taxon>Mesorhabditinae</taxon>
        <taxon>Mesorhabditis</taxon>
    </lineage>
</organism>
<evidence type="ECO:0008006" key="5">
    <source>
        <dbReference type="Google" id="ProtNLM"/>
    </source>
</evidence>
<dbReference type="Pfam" id="PF14330">
    <property type="entry name" value="DUF4387"/>
    <property type="match status" value="1"/>
</dbReference>
<dbReference type="InterPro" id="IPR010839">
    <property type="entry name" value="AtuA_N"/>
</dbReference>
<dbReference type="InterPro" id="IPR025496">
    <property type="entry name" value="DUF4387"/>
</dbReference>
<feature type="non-terminal residue" evidence="3">
    <location>
        <position position="525"/>
    </location>
</feature>
<keyword evidence="4" id="KW-1185">Reference proteome</keyword>
<evidence type="ECO:0000313" key="3">
    <source>
        <dbReference type="EMBL" id="CAJ0571077.1"/>
    </source>
</evidence>
<feature type="domain" description="Acyclic terpene utilisation N-terminal" evidence="1">
    <location>
        <begin position="97"/>
        <end position="389"/>
    </location>
</feature>
<reference evidence="3" key="1">
    <citation type="submission" date="2023-06" db="EMBL/GenBank/DDBJ databases">
        <authorList>
            <person name="Delattre M."/>
        </authorList>
    </citation>
    <scope>NUCLEOTIDE SEQUENCE</scope>
    <source>
        <strain evidence="3">AF72</strain>
    </source>
</reference>
<comment type="caution">
    <text evidence="3">The sequence shown here is derived from an EMBL/GenBank/DDBJ whole genome shotgun (WGS) entry which is preliminary data.</text>
</comment>